<keyword evidence="1" id="KW-0472">Membrane</keyword>
<comment type="caution">
    <text evidence="2">The sequence shown here is derived from an EMBL/GenBank/DDBJ whole genome shotgun (WGS) entry which is preliminary data.</text>
</comment>
<keyword evidence="1" id="KW-1133">Transmembrane helix</keyword>
<reference evidence="2 3" key="1">
    <citation type="submission" date="2023-07" db="EMBL/GenBank/DDBJ databases">
        <title>Sorghum-associated microbial communities from plants grown in Nebraska, USA.</title>
        <authorList>
            <person name="Schachtman D."/>
        </authorList>
    </citation>
    <scope>NUCLEOTIDE SEQUENCE [LARGE SCALE GENOMIC DNA]</scope>
    <source>
        <strain evidence="2 3">DS1781</strain>
    </source>
</reference>
<proteinExistence type="predicted"/>
<gene>
    <name evidence="2" type="ORF">J2739_004830</name>
</gene>
<dbReference type="EMBL" id="JAVDRF010000013">
    <property type="protein sequence ID" value="MDR6539035.1"/>
    <property type="molecule type" value="Genomic_DNA"/>
</dbReference>
<evidence type="ECO:0000313" key="3">
    <source>
        <dbReference type="Proteomes" id="UP001184230"/>
    </source>
</evidence>
<evidence type="ECO:0000256" key="1">
    <source>
        <dbReference type="SAM" id="Phobius"/>
    </source>
</evidence>
<dbReference type="Proteomes" id="UP001184230">
    <property type="component" value="Unassembled WGS sequence"/>
</dbReference>
<dbReference type="RefSeq" id="WP_309906394.1">
    <property type="nucleotide sequence ID" value="NZ_JAVDRF010000013.1"/>
</dbReference>
<feature type="transmembrane region" description="Helical" evidence="1">
    <location>
        <begin position="22"/>
        <end position="41"/>
    </location>
</feature>
<name>A0ABU1NKN9_9BURK</name>
<accession>A0ABU1NKN9</accession>
<protein>
    <submittedName>
        <fullName evidence="2">Uncharacterized protein</fullName>
    </submittedName>
</protein>
<sequence>MTTTIAQQVCLQLDSRLTAAEAALAAGGMASPVLAAVVAEFRRKFAKTRTAVEGAPAPGQREAVFELEQAADSAKWAALADPAASEQIKLAVVAAHDSICWFKATGALLDREYAEADPLA</sequence>
<evidence type="ECO:0000313" key="2">
    <source>
        <dbReference type="EMBL" id="MDR6539035.1"/>
    </source>
</evidence>
<organism evidence="2 3">
    <name type="scientific">Variovorax soli</name>
    <dbReference type="NCBI Taxonomy" id="376815"/>
    <lineage>
        <taxon>Bacteria</taxon>
        <taxon>Pseudomonadati</taxon>
        <taxon>Pseudomonadota</taxon>
        <taxon>Betaproteobacteria</taxon>
        <taxon>Burkholderiales</taxon>
        <taxon>Comamonadaceae</taxon>
        <taxon>Variovorax</taxon>
    </lineage>
</organism>
<keyword evidence="3" id="KW-1185">Reference proteome</keyword>
<keyword evidence="1" id="KW-0812">Transmembrane</keyword>